<dbReference type="EMBL" id="SRYA01000066">
    <property type="protein sequence ID" value="TGY91203.1"/>
    <property type="molecule type" value="Genomic_DNA"/>
</dbReference>
<evidence type="ECO:0000313" key="1">
    <source>
        <dbReference type="EMBL" id="TGY91203.1"/>
    </source>
</evidence>
<proteinExistence type="predicted"/>
<protein>
    <submittedName>
        <fullName evidence="1">Uncharacterized protein</fullName>
    </submittedName>
</protein>
<sequence>MSTLENTISMLEVLPETDLIKIQDYAKSLFKQRGAEYPFPLLGEEDIIKIAETSERQIANGECKNAKDFLSDLRQEYGI</sequence>
<gene>
    <name evidence="1" type="ORF">E5329_22310</name>
</gene>
<organism evidence="1 2">
    <name type="scientific">Petralouisia muris</name>
    <dbReference type="NCBI Taxonomy" id="3032872"/>
    <lineage>
        <taxon>Bacteria</taxon>
        <taxon>Bacillati</taxon>
        <taxon>Bacillota</taxon>
        <taxon>Clostridia</taxon>
        <taxon>Lachnospirales</taxon>
        <taxon>Lachnospiraceae</taxon>
        <taxon>Petralouisia</taxon>
    </lineage>
</organism>
<comment type="caution">
    <text evidence="1">The sequence shown here is derived from an EMBL/GenBank/DDBJ whole genome shotgun (WGS) entry which is preliminary data.</text>
</comment>
<dbReference type="Proteomes" id="UP000304953">
    <property type="component" value="Unassembled WGS sequence"/>
</dbReference>
<reference evidence="1" key="1">
    <citation type="submission" date="2019-04" db="EMBL/GenBank/DDBJ databases">
        <title>Microbes associate with the intestines of laboratory mice.</title>
        <authorList>
            <person name="Navarre W."/>
            <person name="Wong E."/>
            <person name="Huang K."/>
            <person name="Tropini C."/>
            <person name="Ng K."/>
            <person name="Yu B."/>
        </authorList>
    </citation>
    <scope>NUCLEOTIDE SEQUENCE</scope>
    <source>
        <strain evidence="1">NM01_1-7b</strain>
    </source>
</reference>
<keyword evidence="2" id="KW-1185">Reference proteome</keyword>
<accession>A0AC61RQ82</accession>
<evidence type="ECO:0000313" key="2">
    <source>
        <dbReference type="Proteomes" id="UP000304953"/>
    </source>
</evidence>
<name>A0AC61RQ82_9FIRM</name>